<dbReference type="Proteomes" id="UP001501020">
    <property type="component" value="Unassembled WGS sequence"/>
</dbReference>
<dbReference type="RefSeq" id="WP_344268318.1">
    <property type="nucleotide sequence ID" value="NZ_BAAAMR010000030.1"/>
</dbReference>
<evidence type="ECO:0000313" key="2">
    <source>
        <dbReference type="EMBL" id="GAA2140513.1"/>
    </source>
</evidence>
<sequence>MRLAYAPASEERDIAREKAETKWARESKGRENKKPTYPMKEAAIDTSIADLVDWLAVTISIADKVQALGHSLTGNAMGQLKAELEVDQLEAFKAASVNHFWCELLACLACTIDSFGKLSDQLNERLSRTMIASKYGEAIPDNVILCAIQATLNAIPAALPLPHPNNVDHVLWPLRILAILMCKAPERHEAVSRCCLDPIAAGTDELVKSAIADATKERLVQVLPPDWLPTTRSALFD</sequence>
<proteinExistence type="predicted"/>
<gene>
    <name evidence="2" type="ORF">GCM10009727_37640</name>
</gene>
<dbReference type="EMBL" id="BAAAMR010000030">
    <property type="protein sequence ID" value="GAA2140513.1"/>
    <property type="molecule type" value="Genomic_DNA"/>
</dbReference>
<protein>
    <submittedName>
        <fullName evidence="2">Uncharacterized protein</fullName>
    </submittedName>
</protein>
<feature type="compositionally biased region" description="Basic and acidic residues" evidence="1">
    <location>
        <begin position="9"/>
        <end position="34"/>
    </location>
</feature>
<evidence type="ECO:0000256" key="1">
    <source>
        <dbReference type="SAM" id="MobiDB-lite"/>
    </source>
</evidence>
<reference evidence="3" key="1">
    <citation type="journal article" date="2019" name="Int. J. Syst. Evol. Microbiol.">
        <title>The Global Catalogue of Microorganisms (GCM) 10K type strain sequencing project: providing services to taxonomists for standard genome sequencing and annotation.</title>
        <authorList>
            <consortium name="The Broad Institute Genomics Platform"/>
            <consortium name="The Broad Institute Genome Sequencing Center for Infectious Disease"/>
            <person name="Wu L."/>
            <person name="Ma J."/>
        </authorList>
    </citation>
    <scope>NUCLEOTIDE SEQUENCE [LARGE SCALE GENOMIC DNA]</scope>
    <source>
        <strain evidence="3">JCM 13850</strain>
    </source>
</reference>
<keyword evidence="3" id="KW-1185">Reference proteome</keyword>
<organism evidence="2 3">
    <name type="scientific">Actinomadura napierensis</name>
    <dbReference type="NCBI Taxonomy" id="267854"/>
    <lineage>
        <taxon>Bacteria</taxon>
        <taxon>Bacillati</taxon>
        <taxon>Actinomycetota</taxon>
        <taxon>Actinomycetes</taxon>
        <taxon>Streptosporangiales</taxon>
        <taxon>Thermomonosporaceae</taxon>
        <taxon>Actinomadura</taxon>
    </lineage>
</organism>
<accession>A0ABP5L810</accession>
<comment type="caution">
    <text evidence="2">The sequence shown here is derived from an EMBL/GenBank/DDBJ whole genome shotgun (WGS) entry which is preliminary data.</text>
</comment>
<feature type="region of interest" description="Disordered" evidence="1">
    <location>
        <begin position="1"/>
        <end position="34"/>
    </location>
</feature>
<evidence type="ECO:0000313" key="3">
    <source>
        <dbReference type="Proteomes" id="UP001501020"/>
    </source>
</evidence>
<name>A0ABP5L810_9ACTN</name>